<dbReference type="GO" id="GO:0047429">
    <property type="term" value="F:nucleoside triphosphate diphosphatase activity"/>
    <property type="evidence" value="ECO:0007669"/>
    <property type="project" value="InterPro"/>
</dbReference>
<dbReference type="RefSeq" id="WP_161977866.1">
    <property type="nucleotide sequence ID" value="NZ_BIFS01000002.1"/>
</dbReference>
<evidence type="ECO:0000313" key="3">
    <source>
        <dbReference type="EMBL" id="GCE23059.1"/>
    </source>
</evidence>
<protein>
    <submittedName>
        <fullName evidence="3">Non-canonical purine NTP pyrophosphatase</fullName>
    </submittedName>
</protein>
<dbReference type="PANTHER" id="PTHR11067:SF9">
    <property type="entry name" value="INOSINE TRIPHOSPHATE PYROPHOSPHATASE"/>
    <property type="match status" value="1"/>
</dbReference>
<accession>A0A402AVG8</accession>
<comment type="similarity">
    <text evidence="1">Belongs to the HAM1 NTPase family.</text>
</comment>
<keyword evidence="4" id="KW-1185">Reference proteome</keyword>
<organism evidence="3 4">
    <name type="scientific">Dictyobacter kobayashii</name>
    <dbReference type="NCBI Taxonomy" id="2014872"/>
    <lineage>
        <taxon>Bacteria</taxon>
        <taxon>Bacillati</taxon>
        <taxon>Chloroflexota</taxon>
        <taxon>Ktedonobacteria</taxon>
        <taxon>Ktedonobacterales</taxon>
        <taxon>Dictyobacteraceae</taxon>
        <taxon>Dictyobacter</taxon>
    </lineage>
</organism>
<dbReference type="Pfam" id="PF01725">
    <property type="entry name" value="Ham1p_like"/>
    <property type="match status" value="1"/>
</dbReference>
<dbReference type="GO" id="GO:0009143">
    <property type="term" value="P:nucleoside triphosphate catabolic process"/>
    <property type="evidence" value="ECO:0007669"/>
    <property type="project" value="InterPro"/>
</dbReference>
<proteinExistence type="inferred from homology"/>
<evidence type="ECO:0000256" key="2">
    <source>
        <dbReference type="ARBA" id="ARBA00022801"/>
    </source>
</evidence>
<sequence>MQTLTFITGNSDKAKQVGWHLDFPVTHKKIDLPEIQSLDLATIIEWKAKEAYKYVQSPVLVEDTSLRFCALGKLPGPLIKWFYSELGTSGLCQLLDGYPDRSAEAAVMFGLYDGQALHTFANSKEGTISPIPRGHNGFGWDPIFIPSGSEKTWAEMTIEEQKETSLRKIALEKLGNYINTL</sequence>
<dbReference type="Proteomes" id="UP000287188">
    <property type="component" value="Unassembled WGS sequence"/>
</dbReference>
<dbReference type="InterPro" id="IPR002637">
    <property type="entry name" value="RdgB/HAM1"/>
</dbReference>
<dbReference type="AlphaFoldDB" id="A0A402AVG8"/>
<evidence type="ECO:0000313" key="4">
    <source>
        <dbReference type="Proteomes" id="UP000287188"/>
    </source>
</evidence>
<reference evidence="4" key="1">
    <citation type="submission" date="2018-12" db="EMBL/GenBank/DDBJ databases">
        <title>Tengunoibacter tsumagoiensis gen. nov., sp. nov., Dictyobacter kobayashii sp. nov., D. alpinus sp. nov., and D. joshuensis sp. nov. and description of Dictyobacteraceae fam. nov. within the order Ktedonobacterales isolated from Tengu-no-mugimeshi.</title>
        <authorList>
            <person name="Wang C.M."/>
            <person name="Zheng Y."/>
            <person name="Sakai Y."/>
            <person name="Toyoda A."/>
            <person name="Minakuchi Y."/>
            <person name="Abe K."/>
            <person name="Yokota A."/>
            <person name="Yabe S."/>
        </authorList>
    </citation>
    <scope>NUCLEOTIDE SEQUENCE [LARGE SCALE GENOMIC DNA]</scope>
    <source>
        <strain evidence="4">Uno11</strain>
    </source>
</reference>
<dbReference type="EMBL" id="BIFS01000002">
    <property type="protein sequence ID" value="GCE23059.1"/>
    <property type="molecule type" value="Genomic_DNA"/>
</dbReference>
<dbReference type="InterPro" id="IPR029001">
    <property type="entry name" value="ITPase-like_fam"/>
</dbReference>
<keyword evidence="2" id="KW-0378">Hydrolase</keyword>
<dbReference type="Gene3D" id="3.90.950.10">
    <property type="match status" value="1"/>
</dbReference>
<dbReference type="SUPFAM" id="SSF52972">
    <property type="entry name" value="ITPase-like"/>
    <property type="match status" value="1"/>
</dbReference>
<dbReference type="CDD" id="cd00515">
    <property type="entry name" value="HAM1"/>
    <property type="match status" value="1"/>
</dbReference>
<dbReference type="PANTHER" id="PTHR11067">
    <property type="entry name" value="INOSINE TRIPHOSPHATE PYROPHOSPHATASE/HAM1 PROTEIN"/>
    <property type="match status" value="1"/>
</dbReference>
<gene>
    <name evidence="3" type="ORF">KDK_68590</name>
</gene>
<comment type="caution">
    <text evidence="3">The sequence shown here is derived from an EMBL/GenBank/DDBJ whole genome shotgun (WGS) entry which is preliminary data.</text>
</comment>
<dbReference type="GO" id="GO:0005737">
    <property type="term" value="C:cytoplasm"/>
    <property type="evidence" value="ECO:0007669"/>
    <property type="project" value="TreeGrafter"/>
</dbReference>
<name>A0A402AVG8_9CHLR</name>
<evidence type="ECO:0000256" key="1">
    <source>
        <dbReference type="ARBA" id="ARBA00008023"/>
    </source>
</evidence>